<dbReference type="KEGG" id="amr:AM1_1297"/>
<dbReference type="PANTHER" id="PTHR35531">
    <property type="entry name" value="INNER MEMBRANE PROTEIN YBCI-RELATED"/>
    <property type="match status" value="1"/>
</dbReference>
<feature type="transmembrane region" description="Helical" evidence="1">
    <location>
        <begin position="92"/>
        <end position="116"/>
    </location>
</feature>
<keyword evidence="1" id="KW-0472">Membrane</keyword>
<sequence>MMIITHTALSIAGTALTMGTADPVVLGAAALATQLPDMDTSKSLPGRILFPVSRWLEKRFPHRSVTHSFIATGLIAFIGLPLMVVRQPIWQAVVLGYFFGWFGDVFTKSGVCAFYPSSARLVIPGNPRMRLSTGSGAEVFVFVALLAIAIATININSNGGVLTAFNKVLGVPSGAVEIVGEEGSKFLMIAQIRGRNAITQQRIDASFEVIKPLTQNDLLVKDKQGIVYRAGVSQESQILASQIQVQRSSPISVQLQSISLDSEDVYAAVANLPPERTYITGTLTIEDSEDLQLRTNPQQFSTITLQPAQGYAMAEGRSKTIAHLVSASPQEVAQQLGPYFASGSLIARTINVRS</sequence>
<keyword evidence="1" id="KW-1133">Transmembrane helix</keyword>
<evidence type="ECO:0000313" key="3">
    <source>
        <dbReference type="Proteomes" id="UP000000268"/>
    </source>
</evidence>
<dbReference type="Proteomes" id="UP000000268">
    <property type="component" value="Chromosome"/>
</dbReference>
<evidence type="ECO:0000256" key="1">
    <source>
        <dbReference type="SAM" id="Phobius"/>
    </source>
</evidence>
<feature type="transmembrane region" description="Helical" evidence="1">
    <location>
        <begin position="136"/>
        <end position="155"/>
    </location>
</feature>
<proteinExistence type="predicted"/>
<keyword evidence="3" id="KW-1185">Reference proteome</keyword>
<protein>
    <recommendedName>
        <fullName evidence="4">Membrane-bound metal-dependent hydrolase</fullName>
    </recommendedName>
</protein>
<accession>B0C593</accession>
<keyword evidence="1" id="KW-0812">Transmembrane</keyword>
<dbReference type="eggNOG" id="COG1988">
    <property type="taxonomic scope" value="Bacteria"/>
</dbReference>
<reference evidence="2 3" key="1">
    <citation type="journal article" date="2008" name="Proc. Natl. Acad. Sci. U.S.A.">
        <title>Niche adaptation and genome expansion in the chlorophyll d-producing cyanobacterium Acaryochloris marina.</title>
        <authorList>
            <person name="Swingley W.D."/>
            <person name="Chen M."/>
            <person name="Cheung P.C."/>
            <person name="Conrad A.L."/>
            <person name="Dejesa L.C."/>
            <person name="Hao J."/>
            <person name="Honchak B.M."/>
            <person name="Karbach L.E."/>
            <person name="Kurdoglu A."/>
            <person name="Lahiri S."/>
            <person name="Mastrian S.D."/>
            <person name="Miyashita H."/>
            <person name="Page L."/>
            <person name="Ramakrishna P."/>
            <person name="Satoh S."/>
            <person name="Sattley W.M."/>
            <person name="Shimada Y."/>
            <person name="Taylor H.L."/>
            <person name="Tomo T."/>
            <person name="Tsuchiya T."/>
            <person name="Wang Z.T."/>
            <person name="Raymond J."/>
            <person name="Mimuro M."/>
            <person name="Blankenship R.E."/>
            <person name="Touchman J.W."/>
        </authorList>
    </citation>
    <scope>NUCLEOTIDE SEQUENCE [LARGE SCALE GENOMIC DNA]</scope>
    <source>
        <strain evidence="3">MBIC 11017</strain>
    </source>
</reference>
<dbReference type="AlphaFoldDB" id="B0C593"/>
<feature type="transmembrane region" description="Helical" evidence="1">
    <location>
        <begin position="65"/>
        <end position="85"/>
    </location>
</feature>
<evidence type="ECO:0000313" key="2">
    <source>
        <dbReference type="EMBL" id="ABW26333.1"/>
    </source>
</evidence>
<organism evidence="2 3">
    <name type="scientific">Acaryochloris marina (strain MBIC 11017)</name>
    <dbReference type="NCBI Taxonomy" id="329726"/>
    <lineage>
        <taxon>Bacteria</taxon>
        <taxon>Bacillati</taxon>
        <taxon>Cyanobacteriota</taxon>
        <taxon>Cyanophyceae</taxon>
        <taxon>Acaryochloridales</taxon>
        <taxon>Acaryochloridaceae</taxon>
        <taxon>Acaryochloris</taxon>
    </lineage>
</organism>
<dbReference type="OrthoDB" id="419488at2"/>
<dbReference type="STRING" id="329726.AM1_1297"/>
<gene>
    <name evidence="2" type="ordered locus">AM1_1297</name>
</gene>
<dbReference type="Pfam" id="PF04307">
    <property type="entry name" value="YdjM"/>
    <property type="match status" value="1"/>
</dbReference>
<dbReference type="RefSeq" id="WP_012161870.1">
    <property type="nucleotide sequence ID" value="NC_009925.1"/>
</dbReference>
<dbReference type="HOGENOM" id="CLU_818356_0_0_3"/>
<dbReference type="PANTHER" id="PTHR35531:SF1">
    <property type="entry name" value="INNER MEMBRANE PROTEIN YBCI-RELATED"/>
    <property type="match status" value="1"/>
</dbReference>
<dbReference type="EMBL" id="CP000828">
    <property type="protein sequence ID" value="ABW26333.1"/>
    <property type="molecule type" value="Genomic_DNA"/>
</dbReference>
<dbReference type="InterPro" id="IPR007404">
    <property type="entry name" value="YdjM-like"/>
</dbReference>
<name>B0C593_ACAM1</name>
<evidence type="ECO:0008006" key="4">
    <source>
        <dbReference type="Google" id="ProtNLM"/>
    </source>
</evidence>